<keyword evidence="3" id="KW-0378">Hydrolase</keyword>
<dbReference type="InterPro" id="IPR001506">
    <property type="entry name" value="Peptidase_M12A"/>
</dbReference>
<proteinExistence type="predicted"/>
<dbReference type="SUPFAM" id="SSF55486">
    <property type="entry name" value="Metalloproteases ('zincins'), catalytic domain"/>
    <property type="match status" value="1"/>
</dbReference>
<keyword evidence="1" id="KW-0645">Protease</keyword>
<comment type="caution">
    <text evidence="6">Lacks conserved residue(s) required for the propagation of feature annotation.</text>
</comment>
<evidence type="ECO:0000259" key="7">
    <source>
        <dbReference type="PROSITE" id="PS51864"/>
    </source>
</evidence>
<organism evidence="8 9">
    <name type="scientific">Porites evermanni</name>
    <dbReference type="NCBI Taxonomy" id="104178"/>
    <lineage>
        <taxon>Eukaryota</taxon>
        <taxon>Metazoa</taxon>
        <taxon>Cnidaria</taxon>
        <taxon>Anthozoa</taxon>
        <taxon>Hexacorallia</taxon>
        <taxon>Scleractinia</taxon>
        <taxon>Fungiina</taxon>
        <taxon>Poritidae</taxon>
        <taxon>Porites</taxon>
    </lineage>
</organism>
<sequence>FLICIVENEGLYDPDLYEGDMILTTDQRVAAEMGLDIDNPTGRGATKGRQWPGGVMAYVIDSSLSRDSRAMSAIQQGMEEWTSKTCIRFKKRTNEGAYANFKLGSG</sequence>
<keyword evidence="2" id="KW-0479">Metal-binding</keyword>
<evidence type="ECO:0000256" key="1">
    <source>
        <dbReference type="ARBA" id="ARBA00022670"/>
    </source>
</evidence>
<name>A0ABN8M2H9_9CNID</name>
<dbReference type="EMBL" id="CALNXI010000215">
    <property type="protein sequence ID" value="CAH3022360.1"/>
    <property type="molecule type" value="Genomic_DNA"/>
</dbReference>
<protein>
    <recommendedName>
        <fullName evidence="7">Peptidase M12A domain-containing protein</fullName>
    </recommendedName>
</protein>
<evidence type="ECO:0000313" key="8">
    <source>
        <dbReference type="EMBL" id="CAH3022360.1"/>
    </source>
</evidence>
<reference evidence="8 9" key="1">
    <citation type="submission" date="2022-05" db="EMBL/GenBank/DDBJ databases">
        <authorList>
            <consortium name="Genoscope - CEA"/>
            <person name="William W."/>
        </authorList>
    </citation>
    <scope>NUCLEOTIDE SEQUENCE [LARGE SCALE GENOMIC DNA]</scope>
</reference>
<gene>
    <name evidence="8" type="ORF">PEVE_00015070</name>
</gene>
<keyword evidence="5" id="KW-0482">Metalloprotease</keyword>
<feature type="domain" description="Peptidase M12A" evidence="7">
    <location>
        <begin position="39"/>
        <end position="106"/>
    </location>
</feature>
<dbReference type="Proteomes" id="UP001159427">
    <property type="component" value="Unassembled WGS sequence"/>
</dbReference>
<dbReference type="PANTHER" id="PTHR10127">
    <property type="entry name" value="DISCOIDIN, CUB, EGF, LAMININ , AND ZINC METALLOPROTEASE DOMAIN CONTAINING"/>
    <property type="match status" value="1"/>
</dbReference>
<dbReference type="InterPro" id="IPR024079">
    <property type="entry name" value="MetalloPept_cat_dom_sf"/>
</dbReference>
<evidence type="ECO:0000313" key="9">
    <source>
        <dbReference type="Proteomes" id="UP001159427"/>
    </source>
</evidence>
<evidence type="ECO:0000256" key="6">
    <source>
        <dbReference type="PROSITE-ProRule" id="PRU01211"/>
    </source>
</evidence>
<evidence type="ECO:0000256" key="3">
    <source>
        <dbReference type="ARBA" id="ARBA00022801"/>
    </source>
</evidence>
<accession>A0ABN8M2H9</accession>
<dbReference type="Gene3D" id="3.40.390.10">
    <property type="entry name" value="Collagenase (Catalytic Domain)"/>
    <property type="match status" value="1"/>
</dbReference>
<evidence type="ECO:0000256" key="4">
    <source>
        <dbReference type="ARBA" id="ARBA00022833"/>
    </source>
</evidence>
<dbReference type="Pfam" id="PF01400">
    <property type="entry name" value="Astacin"/>
    <property type="match status" value="1"/>
</dbReference>
<feature type="non-terminal residue" evidence="8">
    <location>
        <position position="1"/>
    </location>
</feature>
<evidence type="ECO:0000256" key="2">
    <source>
        <dbReference type="ARBA" id="ARBA00022723"/>
    </source>
</evidence>
<keyword evidence="4" id="KW-0862">Zinc</keyword>
<dbReference type="PANTHER" id="PTHR10127:SF780">
    <property type="entry name" value="METALLOENDOPEPTIDASE"/>
    <property type="match status" value="1"/>
</dbReference>
<comment type="caution">
    <text evidence="8">The sequence shown here is derived from an EMBL/GenBank/DDBJ whole genome shotgun (WGS) entry which is preliminary data.</text>
</comment>
<keyword evidence="9" id="KW-1185">Reference proteome</keyword>
<evidence type="ECO:0000256" key="5">
    <source>
        <dbReference type="ARBA" id="ARBA00023049"/>
    </source>
</evidence>
<dbReference type="PROSITE" id="PS51864">
    <property type="entry name" value="ASTACIN"/>
    <property type="match status" value="1"/>
</dbReference>